<feature type="compositionally biased region" description="Polar residues" evidence="1">
    <location>
        <begin position="64"/>
        <end position="82"/>
    </location>
</feature>
<feature type="compositionally biased region" description="Basic residues" evidence="1">
    <location>
        <begin position="52"/>
        <end position="63"/>
    </location>
</feature>
<reference evidence="2 3" key="1">
    <citation type="journal article" date="2020" name="Nat. Food">
        <title>A phased Vanilla planifolia genome enables genetic improvement of flavour and production.</title>
        <authorList>
            <person name="Hasing T."/>
            <person name="Tang H."/>
            <person name="Brym M."/>
            <person name="Khazi F."/>
            <person name="Huang T."/>
            <person name="Chambers A.H."/>
        </authorList>
    </citation>
    <scope>NUCLEOTIDE SEQUENCE [LARGE SCALE GENOMIC DNA]</scope>
    <source>
        <tissue evidence="2">Leaf</tissue>
    </source>
</reference>
<dbReference type="Gene3D" id="3.90.228.10">
    <property type="match status" value="1"/>
</dbReference>
<name>A0A835RMB7_VANPL</name>
<dbReference type="PANTHER" id="PTHR31681:SF47">
    <property type="entry name" value="SULFATED SURFACE-LIKE GLYCOPROTEIN"/>
    <property type="match status" value="1"/>
</dbReference>
<keyword evidence="3" id="KW-1185">Reference proteome</keyword>
<feature type="region of interest" description="Disordered" evidence="1">
    <location>
        <begin position="52"/>
        <end position="125"/>
    </location>
</feature>
<evidence type="ECO:0000256" key="1">
    <source>
        <dbReference type="SAM" id="MobiDB-lite"/>
    </source>
</evidence>
<evidence type="ECO:0000313" key="3">
    <source>
        <dbReference type="Proteomes" id="UP000636800"/>
    </source>
</evidence>
<evidence type="ECO:0000313" key="2">
    <source>
        <dbReference type="EMBL" id="KAG0488607.1"/>
    </source>
</evidence>
<protein>
    <submittedName>
        <fullName evidence="2">Uncharacterized protein</fullName>
    </submittedName>
</protein>
<gene>
    <name evidence="2" type="ORF">HPP92_007418</name>
</gene>
<comment type="caution">
    <text evidence="2">The sequence shown here is derived from an EMBL/GenBank/DDBJ whole genome shotgun (WGS) entry which is preliminary data.</text>
</comment>
<dbReference type="OrthoDB" id="1700434at2759"/>
<sequence>MATGWMKSLHCKLNAIEDVHLPRSASAKKPTAPALSCSNSTQTLRDIVYLIHQKRPPIPKKSRSTSSPAEDPQQNPSQNNAGTPMPSRISQPNPKPSPKKKTSNMSSSPPPPPASLPTLTDLPAGHSSRTVIEKIFGSSWSRRGAPFPGEIEMLFRVHQPPRAVAAFEERRTAVQSLRNNSRCTADGNEMMRFHSSAASAGAIYNAGVSRCVVGEKEGVLTFAGSGGAHKNTGGGLGRHAMLICRVIVGRVRESTGDYAEADSVSLGEDELLVFDSRSVLPCFLIIYKI</sequence>
<dbReference type="EMBL" id="JADCNL010000003">
    <property type="protein sequence ID" value="KAG0488607.1"/>
    <property type="molecule type" value="Genomic_DNA"/>
</dbReference>
<proteinExistence type="predicted"/>
<organism evidence="2 3">
    <name type="scientific">Vanilla planifolia</name>
    <name type="common">Vanilla</name>
    <dbReference type="NCBI Taxonomy" id="51239"/>
    <lineage>
        <taxon>Eukaryota</taxon>
        <taxon>Viridiplantae</taxon>
        <taxon>Streptophyta</taxon>
        <taxon>Embryophyta</taxon>
        <taxon>Tracheophyta</taxon>
        <taxon>Spermatophyta</taxon>
        <taxon>Magnoliopsida</taxon>
        <taxon>Liliopsida</taxon>
        <taxon>Asparagales</taxon>
        <taxon>Orchidaceae</taxon>
        <taxon>Vanilloideae</taxon>
        <taxon>Vanilleae</taxon>
        <taxon>Vanilla</taxon>
    </lineage>
</organism>
<dbReference type="Proteomes" id="UP000636800">
    <property type="component" value="Chromosome 3"/>
</dbReference>
<dbReference type="AlphaFoldDB" id="A0A835RMB7"/>
<accession>A0A835RMB7</accession>
<dbReference type="PANTHER" id="PTHR31681">
    <property type="entry name" value="C2H2-LIKE ZINC FINGER PROTEIN"/>
    <property type="match status" value="1"/>
</dbReference>
<dbReference type="SUPFAM" id="SSF56399">
    <property type="entry name" value="ADP-ribosylation"/>
    <property type="match status" value="1"/>
</dbReference>